<dbReference type="AlphaFoldDB" id="A0A381DL10"/>
<evidence type="ECO:0000313" key="3">
    <source>
        <dbReference type="Proteomes" id="UP000254920"/>
    </source>
</evidence>
<protein>
    <submittedName>
        <fullName evidence="2">ModE family transcriptional regulator</fullName>
    </submittedName>
</protein>
<dbReference type="STRING" id="32024.GCA_000788295_01146"/>
<organism evidence="2 3">
    <name type="scientific">Campylobacter sputorum subsp. sputorum</name>
    <dbReference type="NCBI Taxonomy" id="32024"/>
    <lineage>
        <taxon>Bacteria</taxon>
        <taxon>Pseudomonadati</taxon>
        <taxon>Campylobacterota</taxon>
        <taxon>Epsilonproteobacteria</taxon>
        <taxon>Campylobacterales</taxon>
        <taxon>Campylobacteraceae</taxon>
        <taxon>Campylobacter</taxon>
    </lineage>
</organism>
<dbReference type="Pfam" id="PF03459">
    <property type="entry name" value="TOBE"/>
    <property type="match status" value="1"/>
</dbReference>
<name>A0A381DL10_9BACT</name>
<accession>A0A381DL10</accession>
<evidence type="ECO:0000313" key="2">
    <source>
        <dbReference type="EMBL" id="SUX11280.1"/>
    </source>
</evidence>
<gene>
    <name evidence="2" type="ORF">NCTC12475_01496</name>
</gene>
<dbReference type="InterPro" id="IPR008995">
    <property type="entry name" value="Mo/tungstate-bd_C_term_dom"/>
</dbReference>
<dbReference type="EMBL" id="UFVD01000001">
    <property type="protein sequence ID" value="SUX11280.1"/>
    <property type="molecule type" value="Genomic_DNA"/>
</dbReference>
<dbReference type="SUPFAM" id="SSF50331">
    <property type="entry name" value="MOP-like"/>
    <property type="match status" value="1"/>
</dbReference>
<keyword evidence="3" id="KW-1185">Reference proteome</keyword>
<proteinExistence type="predicted"/>
<feature type="domain" description="Transport-associated OB type 1" evidence="1">
    <location>
        <begin position="62"/>
        <end position="120"/>
    </location>
</feature>
<dbReference type="InterPro" id="IPR005116">
    <property type="entry name" value="Transp-assoc_OB_typ1"/>
</dbReference>
<evidence type="ECO:0000259" key="1">
    <source>
        <dbReference type="Pfam" id="PF03459"/>
    </source>
</evidence>
<reference evidence="2 3" key="1">
    <citation type="submission" date="2018-06" db="EMBL/GenBank/DDBJ databases">
        <authorList>
            <consortium name="Pathogen Informatics"/>
            <person name="Doyle S."/>
        </authorList>
    </citation>
    <scope>NUCLEOTIDE SEQUENCE [LARGE SCALE GENOMIC DNA]</scope>
    <source>
        <strain evidence="2 3">NCTC12475</strain>
    </source>
</reference>
<dbReference type="Proteomes" id="UP000254920">
    <property type="component" value="Unassembled WGS sequence"/>
</dbReference>
<sequence length="122" mass="13309">MNELDAKIVECQNSDSLHRFILETIVGKIAFVTLEVKDLDISKIGFKESVVGIAKSGEFSFSNQIKIEISAIKKGEILSLVSGVKNGFTINSMITTSSLTRLGLEVGQEAIFLIKATDIFII</sequence>
<dbReference type="GeneID" id="93090140"/>
<dbReference type="OrthoDB" id="5363134at2"/>
<dbReference type="RefSeq" id="WP_089182027.1">
    <property type="nucleotide sequence ID" value="NZ_CP043427.1"/>
</dbReference>
<dbReference type="Gene3D" id="2.40.50.100">
    <property type="match status" value="1"/>
</dbReference>